<keyword evidence="5 6" id="KW-0349">Heme</keyword>
<evidence type="ECO:0000256" key="2">
    <source>
        <dbReference type="ARBA" id="ARBA00022723"/>
    </source>
</evidence>
<protein>
    <recommendedName>
        <fullName evidence="9">CYtochrome P450 family</fullName>
    </recommendedName>
</protein>
<keyword evidence="4 6" id="KW-0503">Monooxygenase</keyword>
<dbReference type="InterPro" id="IPR017972">
    <property type="entry name" value="Cyt_P450_CS"/>
</dbReference>
<dbReference type="STRING" id="135651.G0NHP0"/>
<keyword evidence="6" id="KW-0560">Oxidoreductase</keyword>
<dbReference type="eggNOG" id="KOG0156">
    <property type="taxonomic scope" value="Eukaryota"/>
</dbReference>
<dbReference type="PROSITE" id="PS00086">
    <property type="entry name" value="CYTOCHROME_P450"/>
    <property type="match status" value="1"/>
</dbReference>
<dbReference type="FunCoup" id="G0NHP0">
    <property type="interactions" value="69"/>
</dbReference>
<dbReference type="OMA" id="DLWKWRT"/>
<dbReference type="PRINTS" id="PR00463">
    <property type="entry name" value="EP450I"/>
</dbReference>
<dbReference type="InterPro" id="IPR050182">
    <property type="entry name" value="Cytochrome_P450_fam2"/>
</dbReference>
<sequence>MLFLLIVTAILGYFTWSLMKAREKLPKGPIPLPLIGNLHQLIYTCWKNGGTVAGFNEFKKQYGRVFTIWMGPIPSVHIADFDVAYETHIKRAHTFGVRYAKGGMNYIREGRGIIASNGDFWLEHRRFALSTLRNFGLGRNIMEEKIMEEYRYRFQDFKKTNFKNGGIEIHASSFFDLLVGSIINTLLVSERFEQDDEEFEKLKVNLAKSLEKVSIIDAFTPFWLLKSDLWKWRTKTIFGPFDFVYALVNKGIQRRVDAIKSGKHVISENGDDYVDAFMIKMEKDKKEGIDSSFTLETLAIDLYDLWLAGQETTSTTLTWACACLLNYPKVYEKLRKELLGVTGGTRSIGLNDRPATPYLNATINEIQRIASILNTNLFRILEEDTEIDGQPVSAGAVVATQLAMLHTDEVNFKNPTEFNPERFLENNNLEKTLIPFGIGKRSCLGESLARAELYLITGNIVLDYDLEPAGPMPEVKTATPFGLMKRPPNYNIRFVAVNK</sequence>
<dbReference type="CDD" id="cd20617">
    <property type="entry name" value="CYP1_2-like"/>
    <property type="match status" value="1"/>
</dbReference>
<dbReference type="Gene3D" id="1.10.630.10">
    <property type="entry name" value="Cytochrome P450"/>
    <property type="match status" value="1"/>
</dbReference>
<comment type="similarity">
    <text evidence="1 6">Belongs to the cytochrome P450 family.</text>
</comment>
<evidence type="ECO:0000256" key="1">
    <source>
        <dbReference type="ARBA" id="ARBA00010617"/>
    </source>
</evidence>
<keyword evidence="2 5" id="KW-0479">Metal-binding</keyword>
<evidence type="ECO:0000256" key="4">
    <source>
        <dbReference type="ARBA" id="ARBA00023033"/>
    </source>
</evidence>
<keyword evidence="3 5" id="KW-0408">Iron</keyword>
<dbReference type="Pfam" id="PF00067">
    <property type="entry name" value="p450"/>
    <property type="match status" value="1"/>
</dbReference>
<evidence type="ECO:0000313" key="7">
    <source>
        <dbReference type="EMBL" id="EGT31564.1"/>
    </source>
</evidence>
<organism evidence="8">
    <name type="scientific">Caenorhabditis brenneri</name>
    <name type="common">Nematode worm</name>
    <dbReference type="NCBI Taxonomy" id="135651"/>
    <lineage>
        <taxon>Eukaryota</taxon>
        <taxon>Metazoa</taxon>
        <taxon>Ecdysozoa</taxon>
        <taxon>Nematoda</taxon>
        <taxon>Chromadorea</taxon>
        <taxon>Rhabditida</taxon>
        <taxon>Rhabditina</taxon>
        <taxon>Rhabditomorpha</taxon>
        <taxon>Rhabditoidea</taxon>
        <taxon>Rhabditidae</taxon>
        <taxon>Peloderinae</taxon>
        <taxon>Caenorhabditis</taxon>
    </lineage>
</organism>
<name>G0NHP0_CAEBE</name>
<dbReference type="GO" id="GO:0016712">
    <property type="term" value="F:oxidoreductase activity, acting on paired donors, with incorporation or reduction of molecular oxygen, reduced flavin or flavoprotein as one donor, and incorporation of one atom of oxygen"/>
    <property type="evidence" value="ECO:0007669"/>
    <property type="project" value="TreeGrafter"/>
</dbReference>
<dbReference type="PANTHER" id="PTHR24300">
    <property type="entry name" value="CYTOCHROME P450 508A4-RELATED"/>
    <property type="match status" value="1"/>
</dbReference>
<dbReference type="AlphaFoldDB" id="G0NHP0"/>
<dbReference type="GO" id="GO:0006805">
    <property type="term" value="P:xenobiotic metabolic process"/>
    <property type="evidence" value="ECO:0007669"/>
    <property type="project" value="TreeGrafter"/>
</dbReference>
<evidence type="ECO:0000313" key="8">
    <source>
        <dbReference type="Proteomes" id="UP000008068"/>
    </source>
</evidence>
<dbReference type="InterPro" id="IPR036396">
    <property type="entry name" value="Cyt_P450_sf"/>
</dbReference>
<dbReference type="EMBL" id="GL379886">
    <property type="protein sequence ID" value="EGT31564.1"/>
    <property type="molecule type" value="Genomic_DNA"/>
</dbReference>
<keyword evidence="8" id="KW-1185">Reference proteome</keyword>
<dbReference type="FunFam" id="1.10.630.10:FF:000084">
    <property type="entry name" value="CYtochrome P450 family"/>
    <property type="match status" value="1"/>
</dbReference>
<dbReference type="Proteomes" id="UP000008068">
    <property type="component" value="Unassembled WGS sequence"/>
</dbReference>
<feature type="binding site" description="axial binding residue" evidence="5">
    <location>
        <position position="443"/>
    </location>
    <ligand>
        <name>heme</name>
        <dbReference type="ChEBI" id="CHEBI:30413"/>
    </ligand>
    <ligandPart>
        <name>Fe</name>
        <dbReference type="ChEBI" id="CHEBI:18248"/>
    </ligandPart>
</feature>
<comment type="cofactor">
    <cofactor evidence="5">
        <name>heme</name>
        <dbReference type="ChEBI" id="CHEBI:30413"/>
    </cofactor>
</comment>
<dbReference type="HOGENOM" id="CLU_001570_22_3_1"/>
<dbReference type="InterPro" id="IPR002401">
    <property type="entry name" value="Cyt_P450_E_grp-I"/>
</dbReference>
<dbReference type="OrthoDB" id="2789670at2759"/>
<dbReference type="SUPFAM" id="SSF48264">
    <property type="entry name" value="Cytochrome P450"/>
    <property type="match status" value="1"/>
</dbReference>
<dbReference type="GO" id="GO:0005737">
    <property type="term" value="C:cytoplasm"/>
    <property type="evidence" value="ECO:0007669"/>
    <property type="project" value="TreeGrafter"/>
</dbReference>
<dbReference type="PRINTS" id="PR00385">
    <property type="entry name" value="P450"/>
</dbReference>
<dbReference type="GO" id="GO:0005506">
    <property type="term" value="F:iron ion binding"/>
    <property type="evidence" value="ECO:0007669"/>
    <property type="project" value="InterPro"/>
</dbReference>
<reference evidence="8" key="1">
    <citation type="submission" date="2011-07" db="EMBL/GenBank/DDBJ databases">
        <authorList>
            <consortium name="Caenorhabditis brenneri Sequencing and Analysis Consortium"/>
            <person name="Wilson R.K."/>
        </authorList>
    </citation>
    <scope>NUCLEOTIDE SEQUENCE [LARGE SCALE GENOMIC DNA]</scope>
    <source>
        <strain evidence="8">PB2801</strain>
    </source>
</reference>
<dbReference type="PANTHER" id="PTHR24300:SF122">
    <property type="entry name" value="CYTOCHROME P450 FAMILY"/>
    <property type="match status" value="1"/>
</dbReference>
<dbReference type="GO" id="GO:0006082">
    <property type="term" value="P:organic acid metabolic process"/>
    <property type="evidence" value="ECO:0007669"/>
    <property type="project" value="TreeGrafter"/>
</dbReference>
<dbReference type="InParanoid" id="G0NHP0"/>
<evidence type="ECO:0000256" key="6">
    <source>
        <dbReference type="RuleBase" id="RU000461"/>
    </source>
</evidence>
<gene>
    <name evidence="7" type="ORF">CAEBREN_08814</name>
</gene>
<proteinExistence type="inferred from homology"/>
<evidence type="ECO:0000256" key="3">
    <source>
        <dbReference type="ARBA" id="ARBA00023004"/>
    </source>
</evidence>
<evidence type="ECO:0000256" key="5">
    <source>
        <dbReference type="PIRSR" id="PIRSR602401-1"/>
    </source>
</evidence>
<accession>G0NHP0</accession>
<dbReference type="GO" id="GO:0020037">
    <property type="term" value="F:heme binding"/>
    <property type="evidence" value="ECO:0007669"/>
    <property type="project" value="InterPro"/>
</dbReference>
<evidence type="ECO:0008006" key="9">
    <source>
        <dbReference type="Google" id="ProtNLM"/>
    </source>
</evidence>
<dbReference type="InterPro" id="IPR001128">
    <property type="entry name" value="Cyt_P450"/>
</dbReference>